<dbReference type="Pfam" id="PF24758">
    <property type="entry name" value="LRR_At5g56370"/>
    <property type="match status" value="1"/>
</dbReference>
<feature type="domain" description="FBD" evidence="2">
    <location>
        <begin position="404"/>
        <end position="471"/>
    </location>
</feature>
<dbReference type="SUPFAM" id="SSF52047">
    <property type="entry name" value="RNI-like"/>
    <property type="match status" value="3"/>
</dbReference>
<accession>A0AAV1BYR2</accession>
<sequence>MELSMVGTSGQSHKTFEAEDRLSILPDALLIQILSLLPTKLSAQTGILSKRWRDLWVSVPILDFDVPLWANFKGHEKDFDGYAKSKMKIFADFVDRLLAVRGNSRSIRKLRLICDQLDPQCFHTWMCSMHDLEELELKVTEFGEMGWNHLTFPAASLKVMKLSGDILLNIPSALSFPSLKICHLNSVKYIDDLSIRMVLSLSGCPVLEDLQIIRGPGWDNAKDFVISVPSVKRLDLGFEIEEASLYSEEDDEVIRCTLKVDAPKAEYLRLVDYMSDCITVQCMPNVIEAEITVIKLNEGGRRTFEEIIEDGNSLCRLFHSIPNVKYLTIGNFTMESLSYAEDLRLPMYHNLVRLEVEFDGENGAMLLPILLETSPLLETLIVPRGITNPLQERYLWKPPTDVPHCLLFTLKVVEIWAVTGEVEEEVKLLKYFLRNAMVLERMTILCYEFNVSGGPWDNVEERSSAPRALVDRFPFRQDLMNYARDYSNEAGCCSREFKGGKFPQLYLPLEVSAIGGLPLFSWTWNVPLYTMDLSLGGTSSKILKTEFDGKAQDRISHLPDAVLCHVLSFLPIKSAARTGILSKRWKDLWVSAPALDLETNFKGDSRTFENEAKTRKDIFISFVDRLFAVRGNMSTRKFRLASDQVDPESLNNWMSIMHGVEELDLRLWNFGGGLEILDLESVLFEDDLSIKKLLSSCPVLEDLTIRRDYLRDHIKNFVISVPSVKRLELDFQIDEDLLYDLEDGEVIECSWFVDVPKVEYLGVTDMSRSIIVNPMPYVTESHVFVSKGFEDITPVSDDGSNVCALLSEIANVKYLKVGCCTLWDLGETLIKTLPKFHNLVRLEVYSDDLNGAILLPTLLELTPMLETLVLPQGIIYSTEEGFISEENQVGKYIWKPPQTVPDCLRYTLKVVEIHRISGKEEEELKLIKYFLENAMVLERMTIWCKEWIPIISSLPDELLCYMLSSCWTRTITTTKVVISHRCSAGEIWCGGPICLPLFSWNLSLKIMDSCLQGTSAKIQRTFEGEEFDCKEQDRISDLPDALLCHVLSFLPIKSAAKTSILSKRWKDLWVSVDVLDLDINLRADFKGDWSSFEDIAKSQKERFISFVDRLFAVRGNTSIRKFKLISDQVDPESLNNWMGIMPGVEELDLCLWCFGGELRWSNLLLGKSLKAMKLEGHMVINIPSSLSFPSLEILHLDTVDYVDDTSITNLLSGCPVLEDLTIRRSFAWDYITNFVISVPSVKSIIVNPMPCVTESHVSVSREYEYDPPEYAGNVCALFCSISSVKYLTIGCYAMKALSETRIEMLPKFHNLVRLEVVFDDVKGAMLLPHFLELIPKLETLMLPQGITAPFEEGFSNDGNQIVDYLWEPLQNIPHCLLYTLKFVEIRRITGEVEEELKMLKYFLKNAMALERMTILCEELTVCDGSMDFVHRLPFRHELMNYARGSPACQLEIQFPEPKVHST</sequence>
<organism evidence="3 4">
    <name type="scientific">Oldenlandia corymbosa var. corymbosa</name>
    <dbReference type="NCBI Taxonomy" id="529605"/>
    <lineage>
        <taxon>Eukaryota</taxon>
        <taxon>Viridiplantae</taxon>
        <taxon>Streptophyta</taxon>
        <taxon>Embryophyta</taxon>
        <taxon>Tracheophyta</taxon>
        <taxon>Spermatophyta</taxon>
        <taxon>Magnoliopsida</taxon>
        <taxon>eudicotyledons</taxon>
        <taxon>Gunneridae</taxon>
        <taxon>Pentapetalae</taxon>
        <taxon>asterids</taxon>
        <taxon>lamiids</taxon>
        <taxon>Gentianales</taxon>
        <taxon>Rubiaceae</taxon>
        <taxon>Rubioideae</taxon>
        <taxon>Spermacoceae</taxon>
        <taxon>Hedyotis-Oldenlandia complex</taxon>
        <taxon>Oldenlandia</taxon>
    </lineage>
</organism>
<dbReference type="Pfam" id="PF08387">
    <property type="entry name" value="FBD"/>
    <property type="match status" value="3"/>
</dbReference>
<name>A0AAV1BYR2_OLDCO</name>
<evidence type="ECO:0000313" key="4">
    <source>
        <dbReference type="Proteomes" id="UP001161247"/>
    </source>
</evidence>
<evidence type="ECO:0000313" key="3">
    <source>
        <dbReference type="EMBL" id="CAI9088471.1"/>
    </source>
</evidence>
<dbReference type="InterPro" id="IPR013101">
    <property type="entry name" value="LRR_PRU1-like"/>
</dbReference>
<dbReference type="Pfam" id="PF00646">
    <property type="entry name" value="F-box"/>
    <property type="match status" value="3"/>
</dbReference>
<feature type="domain" description="F-box" evidence="1">
    <location>
        <begin position="25"/>
        <end position="65"/>
    </location>
</feature>
<feature type="domain" description="FBD" evidence="2">
    <location>
        <begin position="902"/>
        <end position="979"/>
    </location>
</feature>
<protein>
    <submittedName>
        <fullName evidence="3">OLC1v1022805C1</fullName>
    </submittedName>
</protein>
<evidence type="ECO:0000259" key="2">
    <source>
        <dbReference type="SMART" id="SM00579"/>
    </source>
</evidence>
<evidence type="ECO:0000259" key="1">
    <source>
        <dbReference type="SMART" id="SM00256"/>
    </source>
</evidence>
<dbReference type="Gene3D" id="1.20.1280.50">
    <property type="match status" value="2"/>
</dbReference>
<feature type="domain" description="F-box" evidence="1">
    <location>
        <begin position="558"/>
        <end position="597"/>
    </location>
</feature>
<keyword evidence="4" id="KW-1185">Reference proteome</keyword>
<feature type="domain" description="F-box" evidence="1">
    <location>
        <begin position="1038"/>
        <end position="1078"/>
    </location>
</feature>
<dbReference type="InterPro" id="IPR053781">
    <property type="entry name" value="F-box_AtFBL13-like"/>
</dbReference>
<dbReference type="InterPro" id="IPR050232">
    <property type="entry name" value="FBL13/AtMIF1-like"/>
</dbReference>
<dbReference type="InterPro" id="IPR001810">
    <property type="entry name" value="F-box_dom"/>
</dbReference>
<feature type="domain" description="FBD" evidence="2">
    <location>
        <begin position="1374"/>
        <end position="1453"/>
    </location>
</feature>
<dbReference type="InterPro" id="IPR036047">
    <property type="entry name" value="F-box-like_dom_sf"/>
</dbReference>
<dbReference type="PANTHER" id="PTHR31900:SF34">
    <property type="entry name" value="EMB|CAB62440.1-RELATED"/>
    <property type="match status" value="1"/>
</dbReference>
<dbReference type="EMBL" id="OX459118">
    <property type="protein sequence ID" value="CAI9088471.1"/>
    <property type="molecule type" value="Genomic_DNA"/>
</dbReference>
<dbReference type="Pfam" id="PF07723">
    <property type="entry name" value="LRR_2"/>
    <property type="match status" value="1"/>
</dbReference>
<dbReference type="InterPro" id="IPR006566">
    <property type="entry name" value="FBD"/>
</dbReference>
<dbReference type="Proteomes" id="UP001161247">
    <property type="component" value="Chromosome 1"/>
</dbReference>
<dbReference type="Gene3D" id="3.80.10.10">
    <property type="entry name" value="Ribonuclease Inhibitor"/>
    <property type="match status" value="3"/>
</dbReference>
<dbReference type="InterPro" id="IPR032675">
    <property type="entry name" value="LRR_dom_sf"/>
</dbReference>
<dbReference type="SMART" id="SM00579">
    <property type="entry name" value="FBD"/>
    <property type="match status" value="3"/>
</dbReference>
<proteinExistence type="predicted"/>
<dbReference type="CDD" id="cd22160">
    <property type="entry name" value="F-box_AtFBL13-like"/>
    <property type="match status" value="3"/>
</dbReference>
<gene>
    <name evidence="3" type="ORF">OLC1_LOCUS1044</name>
</gene>
<reference evidence="3" key="1">
    <citation type="submission" date="2023-03" db="EMBL/GenBank/DDBJ databases">
        <authorList>
            <person name="Julca I."/>
        </authorList>
    </citation>
    <scope>NUCLEOTIDE SEQUENCE</scope>
</reference>
<dbReference type="SMART" id="SM00256">
    <property type="entry name" value="FBOX"/>
    <property type="match status" value="3"/>
</dbReference>
<dbReference type="InterPro" id="IPR055411">
    <property type="entry name" value="LRR_FXL15/At3g58940/PEG3-like"/>
</dbReference>
<dbReference type="PANTHER" id="PTHR31900">
    <property type="entry name" value="F-BOX/RNI SUPERFAMILY PROTEIN-RELATED"/>
    <property type="match status" value="1"/>
</dbReference>
<dbReference type="SUPFAM" id="SSF81383">
    <property type="entry name" value="F-box domain"/>
    <property type="match status" value="3"/>
</dbReference>